<keyword evidence="4" id="KW-1185">Reference proteome</keyword>
<gene>
    <name evidence="2" type="ORF">PV399_45165</name>
    <name evidence="3" type="ORF">PV666_49570</name>
</gene>
<proteinExistence type="predicted"/>
<comment type="caution">
    <text evidence="2">The sequence shown here is derived from an EMBL/GenBank/DDBJ whole genome shotgun (WGS) entry which is preliminary data.</text>
</comment>
<protein>
    <recommendedName>
        <fullName evidence="6">PD-(D/E)XK nuclease superfamily protein</fullName>
    </recommendedName>
</protein>
<organism evidence="2 5">
    <name type="scientific">Streptomyces acidiscabies</name>
    <dbReference type="NCBI Taxonomy" id="42234"/>
    <lineage>
        <taxon>Bacteria</taxon>
        <taxon>Bacillati</taxon>
        <taxon>Actinomycetota</taxon>
        <taxon>Actinomycetes</taxon>
        <taxon>Kitasatosporales</taxon>
        <taxon>Streptomycetaceae</taxon>
        <taxon>Streptomyces</taxon>
    </lineage>
</organism>
<evidence type="ECO:0000313" key="3">
    <source>
        <dbReference type="EMBL" id="MDX3025859.1"/>
    </source>
</evidence>
<sequence>MRPRDRGAAKPEALETFTNSPFMTAADMLERPADFPSEGRRRTPLHDGLQLWTEHALRMYHKAFPPGGELRLAQKAWAYRHLRPATDVEGATLYRITAWGRCFESADGRLRELRLPVTRLRERSDTERAVAALVAAEGEGDPRVEEVRVVQFALSDGRPAPVFEGSRAQALAEYREYGASAVRALPDNQEYRPGSACVSCAVASVCPALPKAEGLLGVADRGRPRRSWSSTTGRGHAKCPARGHLRSLRLPLNDEVERNAAAERGRAVHDFLAERHGRLPAVPCTSRIPADWVPKKYQLPDEEIRLGAELLRHHAEVCPLRVAGAQSEIRIEPRLVFDDTAADLLVLTAPDLFEGPRSFRTGTQ</sequence>
<name>A0AAP6BLD0_9ACTN</name>
<dbReference type="EMBL" id="JARAWP010000057">
    <property type="protein sequence ID" value="MDX3025859.1"/>
    <property type="molecule type" value="Genomic_DNA"/>
</dbReference>
<dbReference type="RefSeq" id="WP_141655632.1">
    <property type="nucleotide sequence ID" value="NZ_CP122369.1"/>
</dbReference>
<dbReference type="EMBL" id="JARAWC010000070">
    <property type="protein sequence ID" value="MDX2966841.1"/>
    <property type="molecule type" value="Genomic_DNA"/>
</dbReference>
<accession>A0AAP6BLD0</accession>
<evidence type="ECO:0000313" key="2">
    <source>
        <dbReference type="EMBL" id="MDX2966841.1"/>
    </source>
</evidence>
<evidence type="ECO:0000313" key="5">
    <source>
        <dbReference type="Proteomes" id="UP001282288"/>
    </source>
</evidence>
<dbReference type="Proteomes" id="UP001282288">
    <property type="component" value="Unassembled WGS sequence"/>
</dbReference>
<dbReference type="GeneID" id="69810687"/>
<feature type="region of interest" description="Disordered" evidence="1">
    <location>
        <begin position="221"/>
        <end position="240"/>
    </location>
</feature>
<reference evidence="2 4" key="1">
    <citation type="journal article" date="2023" name="Microb. Genom.">
        <title>Mesoterricola silvestris gen. nov., sp. nov., Mesoterricola sediminis sp. nov., Geothrix oryzae sp. nov., Geothrix edaphica sp. nov., Geothrix rubra sp. nov., and Geothrix limicola sp. nov., six novel members of Acidobacteriota isolated from soils.</title>
        <authorList>
            <person name="Weisberg A.J."/>
            <person name="Pearce E."/>
            <person name="Kramer C.G."/>
            <person name="Chang J.H."/>
            <person name="Clarke C.R."/>
        </authorList>
    </citation>
    <scope>NUCLEOTIDE SEQUENCE</scope>
    <source>
        <strain evidence="3 4">NB05-1H</strain>
        <strain evidence="2">NRRL_B-16521</strain>
    </source>
</reference>
<evidence type="ECO:0000313" key="4">
    <source>
        <dbReference type="Proteomes" id="UP001272987"/>
    </source>
</evidence>
<dbReference type="Proteomes" id="UP001272987">
    <property type="component" value="Unassembled WGS sequence"/>
</dbReference>
<dbReference type="AlphaFoldDB" id="A0AAP6BLD0"/>
<evidence type="ECO:0008006" key="6">
    <source>
        <dbReference type="Google" id="ProtNLM"/>
    </source>
</evidence>
<evidence type="ECO:0000256" key="1">
    <source>
        <dbReference type="SAM" id="MobiDB-lite"/>
    </source>
</evidence>